<keyword evidence="2" id="KW-0004">4Fe-4S</keyword>
<dbReference type="EMBL" id="FOXR01000008">
    <property type="protein sequence ID" value="SFP96989.1"/>
    <property type="molecule type" value="Genomic_DNA"/>
</dbReference>
<dbReference type="GO" id="GO:0046872">
    <property type="term" value="F:metal ion binding"/>
    <property type="evidence" value="ECO:0007669"/>
    <property type="project" value="UniProtKB-KW"/>
</dbReference>
<dbReference type="InterPro" id="IPR017900">
    <property type="entry name" value="4Fe4S_Fe_S_CS"/>
</dbReference>
<accession>A0A1I5UP19</accession>
<organism evidence="9 10">
    <name type="scientific">Caldicoprobacter faecalis</name>
    <dbReference type="NCBI Taxonomy" id="937334"/>
    <lineage>
        <taxon>Bacteria</taxon>
        <taxon>Bacillati</taxon>
        <taxon>Bacillota</taxon>
        <taxon>Clostridia</taxon>
        <taxon>Caldicoprobacterales</taxon>
        <taxon>Caldicoprobacteraceae</taxon>
        <taxon>Caldicoprobacter</taxon>
    </lineage>
</organism>
<dbReference type="InterPro" id="IPR045865">
    <property type="entry name" value="ACT-like_dom_sf"/>
</dbReference>
<dbReference type="InterPro" id="IPR018449">
    <property type="entry name" value="NIL_domain"/>
</dbReference>
<dbReference type="SUPFAM" id="SSF55021">
    <property type="entry name" value="ACT-like"/>
    <property type="match status" value="1"/>
</dbReference>
<feature type="domain" description="4Fe-4S ferredoxin-type" evidence="8">
    <location>
        <begin position="78"/>
        <end position="107"/>
    </location>
</feature>
<evidence type="ECO:0000259" key="8">
    <source>
        <dbReference type="PROSITE" id="PS51379"/>
    </source>
</evidence>
<feature type="domain" description="4Fe-4S ferredoxin-type" evidence="8">
    <location>
        <begin position="109"/>
        <end position="138"/>
    </location>
</feature>
<dbReference type="Proteomes" id="UP000198577">
    <property type="component" value="Unassembled WGS sequence"/>
</dbReference>
<evidence type="ECO:0000313" key="9">
    <source>
        <dbReference type="EMBL" id="SFP96989.1"/>
    </source>
</evidence>
<sequence length="139" mass="16265">MQLQKIKLFMYFPPEKTDKPITYRLVKDYDLMFNILQAQIQPNKKGRLMAELEGTAENIEKGLQYLKEQGVQYRIFNKNIIWHEEKCVHCGACTAVCPSRALSMDRNEWKLTFDHSKCLICELCVKTCPLNAMDVNIFL</sequence>
<dbReference type="AlphaFoldDB" id="A0A1I5UP19"/>
<dbReference type="Pfam" id="PF09383">
    <property type="entry name" value="NIL"/>
    <property type="match status" value="1"/>
</dbReference>
<dbReference type="RefSeq" id="WP_242948252.1">
    <property type="nucleotide sequence ID" value="NZ_FOXR01000008.1"/>
</dbReference>
<keyword evidence="4" id="KW-0677">Repeat</keyword>
<evidence type="ECO:0000256" key="7">
    <source>
        <dbReference type="ARBA" id="ARBA00023014"/>
    </source>
</evidence>
<dbReference type="GO" id="GO:0051539">
    <property type="term" value="F:4 iron, 4 sulfur cluster binding"/>
    <property type="evidence" value="ECO:0007669"/>
    <property type="project" value="UniProtKB-KW"/>
</dbReference>
<evidence type="ECO:0000256" key="4">
    <source>
        <dbReference type="ARBA" id="ARBA00022737"/>
    </source>
</evidence>
<protein>
    <submittedName>
        <fullName evidence="9">4Fe-4S dicluster domain-containing protein</fullName>
    </submittedName>
</protein>
<dbReference type="PROSITE" id="PS51379">
    <property type="entry name" value="4FE4S_FER_2"/>
    <property type="match status" value="2"/>
</dbReference>
<dbReference type="PANTHER" id="PTHR43687">
    <property type="entry name" value="ADENYLYLSULFATE REDUCTASE, BETA SUBUNIT"/>
    <property type="match status" value="1"/>
</dbReference>
<evidence type="ECO:0000313" key="10">
    <source>
        <dbReference type="Proteomes" id="UP000198577"/>
    </source>
</evidence>
<dbReference type="Gene3D" id="3.30.70.260">
    <property type="match status" value="1"/>
</dbReference>
<evidence type="ECO:0000256" key="6">
    <source>
        <dbReference type="ARBA" id="ARBA00023004"/>
    </source>
</evidence>
<keyword evidence="6" id="KW-0408">Iron</keyword>
<gene>
    <name evidence="9" type="ORF">SAMN05444406_1082</name>
</gene>
<keyword evidence="5" id="KW-0249">Electron transport</keyword>
<evidence type="ECO:0000256" key="1">
    <source>
        <dbReference type="ARBA" id="ARBA00022448"/>
    </source>
</evidence>
<keyword evidence="1" id="KW-0813">Transport</keyword>
<dbReference type="SUPFAM" id="SSF54862">
    <property type="entry name" value="4Fe-4S ferredoxins"/>
    <property type="match status" value="1"/>
</dbReference>
<dbReference type="Pfam" id="PF12838">
    <property type="entry name" value="Fer4_7"/>
    <property type="match status" value="1"/>
</dbReference>
<dbReference type="InterPro" id="IPR017896">
    <property type="entry name" value="4Fe4S_Fe-S-bd"/>
</dbReference>
<dbReference type="Gene3D" id="3.30.70.20">
    <property type="match status" value="1"/>
</dbReference>
<keyword evidence="10" id="KW-1185">Reference proteome</keyword>
<evidence type="ECO:0000256" key="2">
    <source>
        <dbReference type="ARBA" id="ARBA00022485"/>
    </source>
</evidence>
<evidence type="ECO:0000256" key="3">
    <source>
        <dbReference type="ARBA" id="ARBA00022723"/>
    </source>
</evidence>
<keyword evidence="7" id="KW-0411">Iron-sulfur</keyword>
<dbReference type="PROSITE" id="PS00198">
    <property type="entry name" value="4FE4S_FER_1"/>
    <property type="match status" value="2"/>
</dbReference>
<keyword evidence="3" id="KW-0479">Metal-binding</keyword>
<dbReference type="SMART" id="SM00930">
    <property type="entry name" value="NIL"/>
    <property type="match status" value="1"/>
</dbReference>
<evidence type="ECO:0000256" key="5">
    <source>
        <dbReference type="ARBA" id="ARBA00022982"/>
    </source>
</evidence>
<name>A0A1I5UP19_9FIRM</name>
<reference evidence="9 10" key="1">
    <citation type="submission" date="2016-10" db="EMBL/GenBank/DDBJ databases">
        <authorList>
            <person name="de Groot N.N."/>
        </authorList>
    </citation>
    <scope>NUCLEOTIDE SEQUENCE [LARGE SCALE GENOMIC DNA]</scope>
    <source>
        <strain evidence="9 10">DSM 20678</strain>
    </source>
</reference>
<dbReference type="InterPro" id="IPR050572">
    <property type="entry name" value="Fe-S_Ferredoxin"/>
</dbReference>
<dbReference type="PANTHER" id="PTHR43687:SF6">
    <property type="entry name" value="L-ASPARTATE SEMIALDEHYDE SULFURTRANSFERASE IRON-SULFUR SUBUNIT"/>
    <property type="match status" value="1"/>
</dbReference>
<dbReference type="STRING" id="937334.SAMN05444406_1082"/>
<proteinExistence type="predicted"/>